<dbReference type="GO" id="GO:0005829">
    <property type="term" value="C:cytosol"/>
    <property type="evidence" value="ECO:0007669"/>
    <property type="project" value="TreeGrafter"/>
</dbReference>
<dbReference type="InterPro" id="IPR037171">
    <property type="entry name" value="NagB/RpiA_transferase-like"/>
</dbReference>
<dbReference type="SUPFAM" id="SSF100950">
    <property type="entry name" value="NagB/RpiA/CoA transferase-like"/>
    <property type="match status" value="1"/>
</dbReference>
<dbReference type="GO" id="GO:0004751">
    <property type="term" value="F:ribose-5-phosphate isomerase activity"/>
    <property type="evidence" value="ECO:0007669"/>
    <property type="project" value="UniProtKB-UniRule"/>
</dbReference>
<evidence type="ECO:0000313" key="7">
    <source>
        <dbReference type="Proteomes" id="UP000199506"/>
    </source>
</evidence>
<evidence type="ECO:0000256" key="3">
    <source>
        <dbReference type="ARBA" id="ARBA00011881"/>
    </source>
</evidence>
<dbReference type="AlphaFoldDB" id="A0A1H7HDK9"/>
<dbReference type="STRING" id="190974.SAMN05216439_1016"/>
<dbReference type="EC" id="5.3.1.6" evidence="5"/>
<evidence type="ECO:0000256" key="2">
    <source>
        <dbReference type="ARBA" id="ARBA00008088"/>
    </source>
</evidence>
<feature type="binding site" evidence="5">
    <location>
        <begin position="88"/>
        <end position="91"/>
    </location>
    <ligand>
        <name>substrate</name>
    </ligand>
</feature>
<dbReference type="Pfam" id="PF06026">
    <property type="entry name" value="Rib_5-P_isom_A"/>
    <property type="match status" value="1"/>
</dbReference>
<comment type="subunit">
    <text evidence="5">Homodimer.</text>
</comment>
<comment type="pathway">
    <text evidence="5">Carbohydrate degradation; pentose phosphate pathway; D-ribose 5-phosphate from D-ribulose 5-phosphate (non-oxidative stage): step 1/1.</text>
</comment>
<dbReference type="GO" id="GO:0009052">
    <property type="term" value="P:pentose-phosphate shunt, non-oxidative branch"/>
    <property type="evidence" value="ECO:0007669"/>
    <property type="project" value="UniProtKB-UniRule"/>
</dbReference>
<comment type="catalytic activity">
    <reaction evidence="1 5">
        <text>aldehydo-D-ribose 5-phosphate = D-ribulose 5-phosphate</text>
        <dbReference type="Rhea" id="RHEA:14657"/>
        <dbReference type="ChEBI" id="CHEBI:58121"/>
        <dbReference type="ChEBI" id="CHEBI:58273"/>
        <dbReference type="EC" id="5.3.1.6"/>
    </reaction>
</comment>
<proteinExistence type="inferred from homology"/>
<evidence type="ECO:0000313" key="6">
    <source>
        <dbReference type="EMBL" id="SEK47767.1"/>
    </source>
</evidence>
<dbReference type="CDD" id="cd01398">
    <property type="entry name" value="RPI_A"/>
    <property type="match status" value="1"/>
</dbReference>
<dbReference type="GO" id="GO:0006014">
    <property type="term" value="P:D-ribose metabolic process"/>
    <property type="evidence" value="ECO:0007669"/>
    <property type="project" value="TreeGrafter"/>
</dbReference>
<dbReference type="FunFam" id="3.30.70.260:FF:000018">
    <property type="entry name" value="Ribose-5-phosphate isomerase A"/>
    <property type="match status" value="1"/>
</dbReference>
<reference evidence="6 7" key="1">
    <citation type="submission" date="2016-10" db="EMBL/GenBank/DDBJ databases">
        <authorList>
            <person name="de Groot N.N."/>
        </authorList>
    </citation>
    <scope>NUCLEOTIDE SEQUENCE [LARGE SCALE GENOMIC DNA]</scope>
    <source>
        <strain evidence="6 7">DSM 11978</strain>
    </source>
</reference>
<feature type="binding site" evidence="5">
    <location>
        <position position="128"/>
    </location>
    <ligand>
        <name>substrate</name>
    </ligand>
</feature>
<dbReference type="InterPro" id="IPR020672">
    <property type="entry name" value="Ribose5P_isomerase_typA_subgr"/>
</dbReference>
<dbReference type="Gene3D" id="3.30.70.260">
    <property type="match status" value="1"/>
</dbReference>
<sequence length="229" mass="25098">MMKNTSGNSSSKKNAGYKAAEYVEDGMVLGLGTGSTTHFFIEKVGMRIKEEGISIKGIPTSFQSLLIAKQWNIPITTLEENDIDLSVDGADEVDREFNLIKGGGAAHTKEKIVDYAAKQFIVIVDESKFVDKLGDFPVPVEVLPDASRMAIKELEDMGAECEIRMAQRKDGPVITDNGNFVIDAKFDKIESPRHLEIDINTIPGVVENGIFTQMVDKVIIGTDEGTKEL</sequence>
<dbReference type="InterPro" id="IPR004788">
    <property type="entry name" value="Ribose5P_isomerase_type_A"/>
</dbReference>
<organism evidence="6 7">
    <name type="scientific">Methanobrevibacter gottschalkii</name>
    <dbReference type="NCBI Taxonomy" id="190974"/>
    <lineage>
        <taxon>Archaea</taxon>
        <taxon>Methanobacteriati</taxon>
        <taxon>Methanobacteriota</taxon>
        <taxon>Methanomada group</taxon>
        <taxon>Methanobacteria</taxon>
        <taxon>Methanobacteriales</taxon>
        <taxon>Methanobacteriaceae</taxon>
        <taxon>Methanobrevibacter</taxon>
    </lineage>
</organism>
<name>A0A1H7HDK9_9EURY</name>
<dbReference type="EMBL" id="FOAK01000002">
    <property type="protein sequence ID" value="SEK47767.1"/>
    <property type="molecule type" value="Genomic_DNA"/>
</dbReference>
<comment type="function">
    <text evidence="5">Catalyzes the reversible conversion of ribose-5-phosphate to ribulose 5-phosphate.</text>
</comment>
<dbReference type="FunFam" id="3.40.50.1360:FF:000001">
    <property type="entry name" value="Ribose-5-phosphate isomerase A"/>
    <property type="match status" value="1"/>
</dbReference>
<gene>
    <name evidence="5" type="primary">rpiA</name>
    <name evidence="6" type="ORF">SAMN05216439_1016</name>
</gene>
<keyword evidence="4 5" id="KW-0413">Isomerase</keyword>
<accession>A0A1H7HDK9</accession>
<dbReference type="PANTHER" id="PTHR11934">
    <property type="entry name" value="RIBOSE-5-PHOSPHATE ISOMERASE"/>
    <property type="match status" value="1"/>
</dbReference>
<feature type="binding site" evidence="5">
    <location>
        <begin position="101"/>
        <end position="104"/>
    </location>
    <ligand>
        <name>substrate</name>
    </ligand>
</feature>
<feature type="active site" description="Proton acceptor" evidence="5">
    <location>
        <position position="110"/>
    </location>
</feature>
<dbReference type="Proteomes" id="UP000199506">
    <property type="component" value="Unassembled WGS sequence"/>
</dbReference>
<dbReference type="NCBIfam" id="TIGR00021">
    <property type="entry name" value="rpiA"/>
    <property type="match status" value="1"/>
</dbReference>
<dbReference type="SUPFAM" id="SSF75445">
    <property type="entry name" value="D-ribose-5-phosphate isomerase (RpiA), lid domain"/>
    <property type="match status" value="1"/>
</dbReference>
<dbReference type="NCBIfam" id="NF001924">
    <property type="entry name" value="PRK00702.1"/>
    <property type="match status" value="1"/>
</dbReference>
<evidence type="ECO:0000256" key="5">
    <source>
        <dbReference type="HAMAP-Rule" id="MF_00170"/>
    </source>
</evidence>
<comment type="similarity">
    <text evidence="2 5">Belongs to the ribose 5-phosphate isomerase family.</text>
</comment>
<feature type="binding site" evidence="5">
    <location>
        <begin position="33"/>
        <end position="36"/>
    </location>
    <ligand>
        <name>substrate</name>
    </ligand>
</feature>
<comment type="subunit">
    <text evidence="3">Homotetramer.</text>
</comment>
<evidence type="ECO:0000256" key="4">
    <source>
        <dbReference type="ARBA" id="ARBA00023235"/>
    </source>
</evidence>
<dbReference type="PANTHER" id="PTHR11934:SF0">
    <property type="entry name" value="RIBOSE-5-PHOSPHATE ISOMERASE"/>
    <property type="match status" value="1"/>
</dbReference>
<protein>
    <recommendedName>
        <fullName evidence="5">Ribose-5-phosphate isomerase A</fullName>
        <ecNumber evidence="5">5.3.1.6</ecNumber>
    </recommendedName>
    <alternativeName>
        <fullName evidence="5">Phosphoriboisomerase A</fullName>
        <shortName evidence="5">PRI</shortName>
    </alternativeName>
</protein>
<evidence type="ECO:0000256" key="1">
    <source>
        <dbReference type="ARBA" id="ARBA00001713"/>
    </source>
</evidence>
<dbReference type="UniPathway" id="UPA00115">
    <property type="reaction ID" value="UER00412"/>
</dbReference>
<dbReference type="Gene3D" id="3.40.50.1360">
    <property type="match status" value="1"/>
</dbReference>
<dbReference type="HAMAP" id="MF_00170">
    <property type="entry name" value="Rib_5P_isom_A"/>
    <property type="match status" value="1"/>
</dbReference>